<reference evidence="1 2" key="1">
    <citation type="submission" date="2018-01" db="EMBL/GenBank/DDBJ databases">
        <title>Lactibacter flavus gen. nov., sp. nov., a novel bacterium of the family Propionibacteriaceae isolated from raw milk and dairy products.</title>
        <authorList>
            <person name="Wenning M."/>
            <person name="Breitenwieser F."/>
            <person name="Huptas C."/>
            <person name="von Neubeck M."/>
            <person name="Busse H.-J."/>
            <person name="Scherer S."/>
        </authorList>
    </citation>
    <scope>NUCLEOTIDE SEQUENCE [LARGE SCALE GENOMIC DNA]</scope>
    <source>
        <strain evidence="1 2">VG341</strain>
    </source>
</reference>
<evidence type="ECO:0000313" key="2">
    <source>
        <dbReference type="Proteomes" id="UP000290624"/>
    </source>
</evidence>
<dbReference type="Pfam" id="PF04286">
    <property type="entry name" value="DUF445"/>
    <property type="match status" value="1"/>
</dbReference>
<dbReference type="GO" id="GO:0005886">
    <property type="term" value="C:plasma membrane"/>
    <property type="evidence" value="ECO:0007669"/>
    <property type="project" value="TreeGrafter"/>
</dbReference>
<proteinExistence type="predicted"/>
<evidence type="ECO:0000313" key="1">
    <source>
        <dbReference type="EMBL" id="RXW32032.1"/>
    </source>
</evidence>
<accession>A0A4Q2EHJ5</accession>
<dbReference type="Proteomes" id="UP000290624">
    <property type="component" value="Unassembled WGS sequence"/>
</dbReference>
<keyword evidence="2" id="KW-1185">Reference proteome</keyword>
<name>A0A4Q2EHJ5_9ACTN</name>
<dbReference type="EMBL" id="PPCV01000005">
    <property type="protein sequence ID" value="RXW32032.1"/>
    <property type="molecule type" value="Genomic_DNA"/>
</dbReference>
<gene>
    <name evidence="1" type="ORF">C1706_08270</name>
</gene>
<sequence length="399" mass="43785">MKSVALALLGMAAVIYVMTLRLDHSGVWGYVNTAAEAAMVGAMADWFAVTALFRHPLGIPIPHTAIIPRKKDELAGSLQSFFTDNFLTESVVRERLASAHLARRLGVWLQDDAHATRLVSEAARLMKSAVGKVKDEDVIAIANDVLLPRLAKERIAPMTGALLEAIIEDKAHTGLVDLSARELHAWLSKNPQYFTTALHDRAPRWSPHFVNQRIVSALYWQALDWVAALRDDPDHPTRQALDALLLRIADDLGHDEGVQARAEALKVKLLTHPQTGETVLSLWRSLQVSLNDALDEPSSTLRARVISAVKSWGLSLTEDGAQQARVDQLAADAAGYLVATYGRELSSVISHTIRQWDGRDAANRIELYVGRDLQFIRINGTVVGALVGLIIHGLTQLLS</sequence>
<dbReference type="PANTHER" id="PTHR38442:SF1">
    <property type="entry name" value="INNER MEMBRANE PROTEIN"/>
    <property type="match status" value="1"/>
</dbReference>
<protein>
    <submittedName>
        <fullName evidence="1">DUF445 domain-containing protein</fullName>
    </submittedName>
</protein>
<dbReference type="PANTHER" id="PTHR38442">
    <property type="entry name" value="INNER MEMBRANE PROTEIN-RELATED"/>
    <property type="match status" value="1"/>
</dbReference>
<dbReference type="InterPro" id="IPR007383">
    <property type="entry name" value="DUF445"/>
</dbReference>
<dbReference type="AlphaFoldDB" id="A0A4Q2EHJ5"/>
<organism evidence="1 2">
    <name type="scientific">Propioniciclava flava</name>
    <dbReference type="NCBI Taxonomy" id="2072026"/>
    <lineage>
        <taxon>Bacteria</taxon>
        <taxon>Bacillati</taxon>
        <taxon>Actinomycetota</taxon>
        <taxon>Actinomycetes</taxon>
        <taxon>Propionibacteriales</taxon>
        <taxon>Propionibacteriaceae</taxon>
        <taxon>Propioniciclava</taxon>
    </lineage>
</organism>
<comment type="caution">
    <text evidence="1">The sequence shown here is derived from an EMBL/GenBank/DDBJ whole genome shotgun (WGS) entry which is preliminary data.</text>
</comment>
<dbReference type="OrthoDB" id="9769590at2"/>